<organism evidence="2 3">
    <name type="scientific">Aduncisulcus paluster</name>
    <dbReference type="NCBI Taxonomy" id="2918883"/>
    <lineage>
        <taxon>Eukaryota</taxon>
        <taxon>Metamonada</taxon>
        <taxon>Carpediemonas-like organisms</taxon>
        <taxon>Aduncisulcus</taxon>
    </lineage>
</organism>
<evidence type="ECO:0000256" key="1">
    <source>
        <dbReference type="SAM" id="MobiDB-lite"/>
    </source>
</evidence>
<accession>A0ABQ5KB71</accession>
<proteinExistence type="predicted"/>
<name>A0ABQ5KB71_9EUKA</name>
<feature type="region of interest" description="Disordered" evidence="1">
    <location>
        <begin position="289"/>
        <end position="311"/>
    </location>
</feature>
<dbReference type="EMBL" id="BQXS01013857">
    <property type="protein sequence ID" value="GKT29810.1"/>
    <property type="molecule type" value="Genomic_DNA"/>
</dbReference>
<comment type="caution">
    <text evidence="2">The sequence shown here is derived from an EMBL/GenBank/DDBJ whole genome shotgun (WGS) entry which is preliminary data.</text>
</comment>
<feature type="compositionally biased region" description="Low complexity" evidence="1">
    <location>
        <begin position="291"/>
        <end position="302"/>
    </location>
</feature>
<reference evidence="2" key="1">
    <citation type="submission" date="2022-03" db="EMBL/GenBank/DDBJ databases">
        <title>Draft genome sequence of Aduncisulcus paluster, a free-living microaerophilic Fornicata.</title>
        <authorList>
            <person name="Yuyama I."/>
            <person name="Kume K."/>
            <person name="Tamura T."/>
            <person name="Inagaki Y."/>
            <person name="Hashimoto T."/>
        </authorList>
    </citation>
    <scope>NUCLEOTIDE SEQUENCE</scope>
    <source>
        <strain evidence="2">NY0171</strain>
    </source>
</reference>
<protein>
    <submittedName>
        <fullName evidence="2">Uncharacterized protein</fullName>
    </submittedName>
</protein>
<sequence>MTYESVIANFFEEASKNIGGFIKCYVSNPINLYNLEDAIENHIKSESLNISLVTSTLRLINSLITPSNRMIDLITLLLQCHLESLESLDKRADIPQNDDTLLILSTALEFNSRVHSFPADFIVALTECSFLPASLYILSKIISKIENLSKLSENNIYIMLHHLESSRLDHPDSTDNIIIIFSLLVKRLLQLTKSPSFQYVNSPELTTSTSMGVSKSSELFLDKTYREVQDISFPHPPFAPMITPLLHSALSYHDNLPSLMLSLSSLLLVSPSHVSYLTTSPMMPSSHSLAISTRTSIKSTSTVPSTRHPQAMESAMMLSREEAVDNEKDKPH</sequence>
<gene>
    <name evidence="2" type="ORF">ADUPG1_014212</name>
</gene>
<keyword evidence="3" id="KW-1185">Reference proteome</keyword>
<evidence type="ECO:0000313" key="2">
    <source>
        <dbReference type="EMBL" id="GKT29810.1"/>
    </source>
</evidence>
<evidence type="ECO:0000313" key="3">
    <source>
        <dbReference type="Proteomes" id="UP001057375"/>
    </source>
</evidence>
<dbReference type="Proteomes" id="UP001057375">
    <property type="component" value="Unassembled WGS sequence"/>
</dbReference>